<evidence type="ECO:0000256" key="1">
    <source>
        <dbReference type="SAM" id="MobiDB-lite"/>
    </source>
</evidence>
<protein>
    <submittedName>
        <fullName evidence="3">DUF58 domain-containing protein</fullName>
    </submittedName>
</protein>
<comment type="caution">
    <text evidence="3">The sequence shown here is derived from an EMBL/GenBank/DDBJ whole genome shotgun (WGS) entry which is preliminary data.</text>
</comment>
<dbReference type="EMBL" id="JALNMH010000010">
    <property type="protein sequence ID" value="MCK7594560.1"/>
    <property type="molecule type" value="Genomic_DNA"/>
</dbReference>
<dbReference type="Pfam" id="PF01882">
    <property type="entry name" value="DUF58"/>
    <property type="match status" value="1"/>
</dbReference>
<proteinExistence type="predicted"/>
<dbReference type="Proteomes" id="UP001431449">
    <property type="component" value="Unassembled WGS sequence"/>
</dbReference>
<evidence type="ECO:0000313" key="4">
    <source>
        <dbReference type="Proteomes" id="UP001431449"/>
    </source>
</evidence>
<evidence type="ECO:0000259" key="2">
    <source>
        <dbReference type="Pfam" id="PF01882"/>
    </source>
</evidence>
<organism evidence="3 4">
    <name type="scientific">Pseudomarimonas salicorniae</name>
    <dbReference type="NCBI Taxonomy" id="2933270"/>
    <lineage>
        <taxon>Bacteria</taxon>
        <taxon>Pseudomonadati</taxon>
        <taxon>Pseudomonadota</taxon>
        <taxon>Gammaproteobacteria</taxon>
        <taxon>Lysobacterales</taxon>
        <taxon>Lysobacteraceae</taxon>
        <taxon>Pseudomarimonas</taxon>
    </lineage>
</organism>
<feature type="region of interest" description="Disordered" evidence="1">
    <location>
        <begin position="51"/>
        <end position="78"/>
    </location>
</feature>
<dbReference type="PANTHER" id="PTHR33608">
    <property type="entry name" value="BLL2464 PROTEIN"/>
    <property type="match status" value="1"/>
</dbReference>
<sequence>MDLHHGRQRPTAQPGDFGLALSGAERIRSSVASLAALRGYAGLLRGTRAKAVRQPRAAQSHSPFRGRGMEYAESRPYSPGDDARHVDWRVSARTGQLHSKLYHAERERISAVLFDSGPWMAFGTRGCFKTVQAARLAALFAWDALGRGDRVAAASNHPAQALLAPAGGERGVLRLLAQLCRWQPLASASTPSQPGLAGPLARLERLLRPGSRLLLTVDAHTLDEGALRRLAHLRIHHDLMVALLVDPLEQRAPSAPALPVSDGETTLWLDAGAGTSRTRWNQALGSVWRTRLGELHRAGISARAVSTTDSPVDALRDLMRGALFEPDR</sequence>
<dbReference type="InterPro" id="IPR002881">
    <property type="entry name" value="DUF58"/>
</dbReference>
<reference evidence="3" key="1">
    <citation type="submission" date="2022-04" db="EMBL/GenBank/DDBJ databases">
        <title>Lysobacter sp. CAU 1642 isolated from sea sand.</title>
        <authorList>
            <person name="Kim W."/>
        </authorList>
    </citation>
    <scope>NUCLEOTIDE SEQUENCE</scope>
    <source>
        <strain evidence="3">CAU 1642</strain>
    </source>
</reference>
<accession>A0ABT0GJ33</accession>
<feature type="domain" description="DUF58" evidence="2">
    <location>
        <begin position="73"/>
        <end position="279"/>
    </location>
</feature>
<name>A0ABT0GJ33_9GAMM</name>
<gene>
    <name evidence="3" type="ORF">M0G41_12880</name>
</gene>
<dbReference type="PANTHER" id="PTHR33608:SF12">
    <property type="entry name" value="DUF58 DOMAIN-CONTAINING PROTEIN"/>
    <property type="match status" value="1"/>
</dbReference>
<evidence type="ECO:0000313" key="3">
    <source>
        <dbReference type="EMBL" id="MCK7594560.1"/>
    </source>
</evidence>
<dbReference type="RefSeq" id="WP_248210051.1">
    <property type="nucleotide sequence ID" value="NZ_JALNMH010000010.1"/>
</dbReference>
<keyword evidence="4" id="KW-1185">Reference proteome</keyword>